<keyword evidence="2" id="KW-1185">Reference proteome</keyword>
<dbReference type="EMBL" id="JASBQV010000004">
    <property type="protein sequence ID" value="MDI3234209.1"/>
    <property type="molecule type" value="Genomic_DNA"/>
</dbReference>
<protein>
    <recommendedName>
        <fullName evidence="3">DNA-binding protein</fullName>
    </recommendedName>
</protein>
<proteinExistence type="predicted"/>
<evidence type="ECO:0000313" key="2">
    <source>
        <dbReference type="Proteomes" id="UP001243286"/>
    </source>
</evidence>
<accession>A0ABT6R1Q6</accession>
<comment type="caution">
    <text evidence="1">The sequence shown here is derived from an EMBL/GenBank/DDBJ whole genome shotgun (WGS) entry which is preliminary data.</text>
</comment>
<organism evidence="1 2">
    <name type="scientific">Exiguobacterium antarcticum</name>
    <dbReference type="NCBI Taxonomy" id="132920"/>
    <lineage>
        <taxon>Bacteria</taxon>
        <taxon>Bacillati</taxon>
        <taxon>Bacillota</taxon>
        <taxon>Bacilli</taxon>
        <taxon>Bacillales</taxon>
        <taxon>Bacillales Family XII. Incertae Sedis</taxon>
        <taxon>Exiguobacterium</taxon>
    </lineage>
</organism>
<evidence type="ECO:0008006" key="3">
    <source>
        <dbReference type="Google" id="ProtNLM"/>
    </source>
</evidence>
<gene>
    <name evidence="1" type="ORF">QK289_04245</name>
</gene>
<name>A0ABT6R1Q6_9BACL</name>
<sequence length="90" mass="10371">MNPIEIVTLSKMQLEQLLEESANRAVQKLSDQQARWLQRPVAASYLGIDAVTLDKYTIRDGIPYHTPRNSKLKLYNTIDLDAWGRGEVWK</sequence>
<evidence type="ECO:0000313" key="1">
    <source>
        <dbReference type="EMBL" id="MDI3234209.1"/>
    </source>
</evidence>
<dbReference type="RefSeq" id="WP_282354792.1">
    <property type="nucleotide sequence ID" value="NZ_JASBQV010000004.1"/>
</dbReference>
<dbReference type="Proteomes" id="UP001243286">
    <property type="component" value="Unassembled WGS sequence"/>
</dbReference>
<reference evidence="1 2" key="1">
    <citation type="submission" date="2023-04" db="EMBL/GenBank/DDBJ databases">
        <title>Antarctic isolates genomes.</title>
        <authorList>
            <person name="Dimov S.G."/>
        </authorList>
    </citation>
    <scope>NUCLEOTIDE SEQUENCE [LARGE SCALE GENOMIC DNA]</scope>
    <source>
        <strain evidence="1 2">AL19</strain>
    </source>
</reference>